<accession>A0A8T5VHI8</accession>
<organism evidence="1 2">
    <name type="scientific">Bradyrhizobium barranii subsp. apii</name>
    <dbReference type="NCBI Taxonomy" id="2819348"/>
    <lineage>
        <taxon>Bacteria</taxon>
        <taxon>Pseudomonadati</taxon>
        <taxon>Pseudomonadota</taxon>
        <taxon>Alphaproteobacteria</taxon>
        <taxon>Hyphomicrobiales</taxon>
        <taxon>Nitrobacteraceae</taxon>
        <taxon>Bradyrhizobium</taxon>
        <taxon>Bradyrhizobium barranii</taxon>
    </lineage>
</organism>
<dbReference type="RefSeq" id="WP_166096954.1">
    <property type="nucleotide sequence ID" value="NZ_CP096255.1"/>
</dbReference>
<evidence type="ECO:0000313" key="2">
    <source>
        <dbReference type="Proteomes" id="UP000551709"/>
    </source>
</evidence>
<dbReference type="EMBL" id="CP096255">
    <property type="protein sequence ID" value="UPT91567.1"/>
    <property type="molecule type" value="Genomic_DNA"/>
</dbReference>
<proteinExistence type="predicted"/>
<dbReference type="AlphaFoldDB" id="A0A8T5VHI8"/>
<protein>
    <submittedName>
        <fullName evidence="1">Uncharacterized protein</fullName>
    </submittedName>
</protein>
<reference evidence="1" key="2">
    <citation type="submission" date="2022-04" db="EMBL/GenBank/DDBJ databases">
        <authorList>
            <person name="Bromfield E.S.P."/>
            <person name="Cloutier S."/>
        </authorList>
    </citation>
    <scope>NUCLEOTIDE SEQUENCE</scope>
    <source>
        <strain evidence="1">1S5</strain>
    </source>
</reference>
<evidence type="ECO:0000313" key="1">
    <source>
        <dbReference type="EMBL" id="UPT91567.1"/>
    </source>
</evidence>
<gene>
    <name evidence="1" type="ORF">HAP41_0000023170</name>
</gene>
<sequence>MHSTFRIPFEFLMNSFLNFDSIREFSLAPGPEVEALAPGAMAKGRADRLNR</sequence>
<reference evidence="1" key="1">
    <citation type="journal article" date="2017" name="Syst. Appl. Microbiol.">
        <title>Soybeans inoculated with root zone soils of Canadian native legumes harbour diverse and novel Bradyrhizobium spp. that possess agricultural potential.</title>
        <authorList>
            <person name="Bromfield E.S.P."/>
            <person name="Cloutier S."/>
            <person name="Tambong J.T."/>
            <person name="Tran Thi T.V."/>
        </authorList>
    </citation>
    <scope>NUCLEOTIDE SEQUENCE</scope>
    <source>
        <strain evidence="1">1S5</strain>
    </source>
</reference>
<dbReference type="Proteomes" id="UP000551709">
    <property type="component" value="Chromosome"/>
</dbReference>
<name>A0A8T5VHI8_9BRAD</name>